<dbReference type="InterPro" id="IPR019239">
    <property type="entry name" value="VapB_antitoxin"/>
</dbReference>
<name>A0ABX8C5L6_9ACTN</name>
<protein>
    <submittedName>
        <fullName evidence="1">Type II toxin-antitoxin system VapB family antitoxin</fullName>
    </submittedName>
</protein>
<dbReference type="Proteomes" id="UP000678016">
    <property type="component" value="Chromosome"/>
</dbReference>
<sequence length="71" mass="8232">MSRTNIDIDDELVTTVMEKYGLRTKREAVDFGLRHVAGSGDRYEMMLELEGSDVWEGDLDEMRRSGFEDEK</sequence>
<evidence type="ECO:0000313" key="1">
    <source>
        <dbReference type="EMBL" id="QUX28784.1"/>
    </source>
</evidence>
<proteinExistence type="predicted"/>
<gene>
    <name evidence="1" type="ORF">KGD83_26870</name>
</gene>
<dbReference type="Pfam" id="PF09957">
    <property type="entry name" value="VapB_antitoxin"/>
    <property type="match status" value="1"/>
</dbReference>
<evidence type="ECO:0000313" key="2">
    <source>
        <dbReference type="Proteomes" id="UP000678016"/>
    </source>
</evidence>
<dbReference type="RefSeq" id="WP_212641706.1">
    <property type="nucleotide sequence ID" value="NZ_CP074132.1"/>
</dbReference>
<keyword evidence="2" id="KW-1185">Reference proteome</keyword>
<reference evidence="2" key="1">
    <citation type="submission" date="2021-05" db="EMBL/GenBank/DDBJ databases">
        <title>Direct Submission.</title>
        <authorList>
            <person name="Li K."/>
            <person name="Gao J."/>
        </authorList>
    </citation>
    <scope>NUCLEOTIDE SEQUENCE [LARGE SCALE GENOMIC DNA]</scope>
    <source>
        <strain evidence="2">HDS12</strain>
    </source>
</reference>
<organism evidence="1 2">
    <name type="scientific">Nocardiopsis akebiae</name>
    <dbReference type="NCBI Taxonomy" id="2831968"/>
    <lineage>
        <taxon>Bacteria</taxon>
        <taxon>Bacillati</taxon>
        <taxon>Actinomycetota</taxon>
        <taxon>Actinomycetes</taxon>
        <taxon>Streptosporangiales</taxon>
        <taxon>Nocardiopsidaceae</taxon>
        <taxon>Nocardiopsis</taxon>
    </lineage>
</organism>
<accession>A0ABX8C5L6</accession>
<dbReference type="EMBL" id="CP074132">
    <property type="protein sequence ID" value="QUX28784.1"/>
    <property type="molecule type" value="Genomic_DNA"/>
</dbReference>